<evidence type="ECO:0000313" key="2">
    <source>
        <dbReference type="Proteomes" id="UP000316443"/>
    </source>
</evidence>
<dbReference type="Proteomes" id="UP000316443">
    <property type="component" value="Unassembled WGS sequence"/>
</dbReference>
<dbReference type="EMBL" id="SFCA01000149">
    <property type="protein sequence ID" value="TRT52878.1"/>
    <property type="molecule type" value="Genomic_DNA"/>
</dbReference>
<dbReference type="Pfam" id="PF14105">
    <property type="entry name" value="DUF4278"/>
    <property type="match status" value="1"/>
</dbReference>
<name>A0A551XW06_MICAE</name>
<reference evidence="1 2" key="1">
    <citation type="submission" date="2019-01" db="EMBL/GenBank/DDBJ databases">
        <title>Coherence of Microcystis species and biogeography revealed through population genomics.</title>
        <authorList>
            <person name="Perez-Carrascal O.M."/>
            <person name="Terrat Y."/>
            <person name="Giani A."/>
            <person name="Fortin N."/>
            <person name="Tromas N."/>
            <person name="Shapiro B.J."/>
        </authorList>
    </citation>
    <scope>NUCLEOTIDE SEQUENCE [LARGE SCALE GENOMIC DNA]</scope>
    <source>
        <strain evidence="1">Ma_QC_C_20070703_M131</strain>
    </source>
</reference>
<evidence type="ECO:0000313" key="1">
    <source>
        <dbReference type="EMBL" id="TRT52878.1"/>
    </source>
</evidence>
<organism evidence="1 2">
    <name type="scientific">Microcystis aeruginosa Ma_QC_C_20070703_M131</name>
    <dbReference type="NCBI Taxonomy" id="2486263"/>
    <lineage>
        <taxon>Bacteria</taxon>
        <taxon>Bacillati</taxon>
        <taxon>Cyanobacteriota</taxon>
        <taxon>Cyanophyceae</taxon>
        <taxon>Oscillatoriophycideae</taxon>
        <taxon>Chroococcales</taxon>
        <taxon>Microcystaceae</taxon>
        <taxon>Microcystis</taxon>
    </lineage>
</organism>
<dbReference type="InterPro" id="IPR025458">
    <property type="entry name" value="DUF4278"/>
</dbReference>
<sequence length="73" mass="8069">MKLTYRGIAYEKNPSATVASSPMILSYRGVPYLKNRGVAQTIQKQVAVTYRGQEHHITQSLASLPMEGPSLSF</sequence>
<comment type="caution">
    <text evidence="1">The sequence shown here is derived from an EMBL/GenBank/DDBJ whole genome shotgun (WGS) entry which is preliminary data.</text>
</comment>
<dbReference type="AlphaFoldDB" id="A0A551XW06"/>
<accession>A0A551XW06</accession>
<protein>
    <submittedName>
        <fullName evidence="1">DUF4278 domain-containing protein</fullName>
    </submittedName>
</protein>
<gene>
    <name evidence="1" type="ORF">EWV85_14745</name>
</gene>
<proteinExistence type="predicted"/>